<organism evidence="1 2">
    <name type="scientific">Cordyceps militaris (strain CM01)</name>
    <name type="common">Caterpillar fungus</name>
    <dbReference type="NCBI Taxonomy" id="983644"/>
    <lineage>
        <taxon>Eukaryota</taxon>
        <taxon>Fungi</taxon>
        <taxon>Dikarya</taxon>
        <taxon>Ascomycota</taxon>
        <taxon>Pezizomycotina</taxon>
        <taxon>Sordariomycetes</taxon>
        <taxon>Hypocreomycetidae</taxon>
        <taxon>Hypocreales</taxon>
        <taxon>Cordycipitaceae</taxon>
        <taxon>Cordyceps</taxon>
    </lineage>
</organism>
<dbReference type="HOGENOM" id="CLU_2454671_0_0_1"/>
<keyword evidence="2" id="KW-1185">Reference proteome</keyword>
<dbReference type="EMBL" id="JH126401">
    <property type="protein sequence ID" value="EGX92782.1"/>
    <property type="molecule type" value="Genomic_DNA"/>
</dbReference>
<dbReference type="InParanoid" id="G3JDV7"/>
<gene>
    <name evidence="1" type="ORF">CCM_04155</name>
</gene>
<accession>G3JDV7</accession>
<dbReference type="AlphaFoldDB" id="G3JDV7"/>
<dbReference type="Proteomes" id="UP000001610">
    <property type="component" value="Unassembled WGS sequence"/>
</dbReference>
<dbReference type="RefSeq" id="XP_006669366.1">
    <property type="nucleotide sequence ID" value="XM_006669303.1"/>
</dbReference>
<evidence type="ECO:0000313" key="2">
    <source>
        <dbReference type="Proteomes" id="UP000001610"/>
    </source>
</evidence>
<dbReference type="KEGG" id="cmt:CCM_04155"/>
<reference evidence="1 2" key="1">
    <citation type="journal article" date="2011" name="Genome Biol.">
        <title>Genome sequence of the insect pathogenic fungus Cordyceps militaris, a valued traditional Chinese medicine.</title>
        <authorList>
            <person name="Zheng P."/>
            <person name="Xia Y."/>
            <person name="Xiao G."/>
            <person name="Xiong C."/>
            <person name="Hu X."/>
            <person name="Zhang S."/>
            <person name="Zheng H."/>
            <person name="Huang Y."/>
            <person name="Zhou Y."/>
            <person name="Wang S."/>
            <person name="Zhao G.P."/>
            <person name="Liu X."/>
            <person name="St Leger R.J."/>
            <person name="Wang C."/>
        </authorList>
    </citation>
    <scope>NUCLEOTIDE SEQUENCE [LARGE SCALE GENOMIC DNA]</scope>
    <source>
        <strain evidence="1 2">CM01</strain>
    </source>
</reference>
<name>G3JDV7_CORMM</name>
<protein>
    <submittedName>
        <fullName evidence="1">Uncharacterized protein</fullName>
    </submittedName>
</protein>
<evidence type="ECO:0000313" key="1">
    <source>
        <dbReference type="EMBL" id="EGX92782.1"/>
    </source>
</evidence>
<sequence length="89" mass="9997">MLVILPAEVTRDSECKIPVILSYLHDRFQRGSCLYLPSRHICDGVVWVLLPSFADCTSPTGARSELDGTGTGVDYSHERNMMYYRGESL</sequence>
<dbReference type="VEuPathDB" id="FungiDB:CCM_04155"/>
<proteinExistence type="predicted"/>
<dbReference type="GeneID" id="18166178"/>